<feature type="transmembrane region" description="Helical" evidence="6">
    <location>
        <begin position="166"/>
        <end position="185"/>
    </location>
</feature>
<evidence type="ECO:0000313" key="8">
    <source>
        <dbReference type="Proteomes" id="UP000283576"/>
    </source>
</evidence>
<comment type="subcellular location">
    <subcellularLocation>
        <location evidence="1">Cell membrane</location>
        <topology evidence="1">Multi-pass membrane protein</topology>
    </subcellularLocation>
</comment>
<feature type="transmembrane region" description="Helical" evidence="6">
    <location>
        <begin position="7"/>
        <end position="26"/>
    </location>
</feature>
<evidence type="ECO:0000256" key="2">
    <source>
        <dbReference type="ARBA" id="ARBA00022475"/>
    </source>
</evidence>
<reference evidence="7 8" key="1">
    <citation type="journal article" date="2016" name="Front. Microbiol.">
        <title>Comprehensive Phylogenetic Analysis of Bovine Non-aureus Staphylococci Species Based on Whole-Genome Sequencing.</title>
        <authorList>
            <person name="Naushad S."/>
            <person name="Barkema H.W."/>
            <person name="Luby C."/>
            <person name="Condas L.A."/>
            <person name="Nobrega D.B."/>
            <person name="Carson D.A."/>
            <person name="De Buck J."/>
        </authorList>
    </citation>
    <scope>NUCLEOTIDE SEQUENCE [LARGE SCALE GENOMIC DNA]</scope>
    <source>
        <strain evidence="7 8">SNUC 1388</strain>
    </source>
</reference>
<comment type="caution">
    <text evidence="7">The sequence shown here is derived from an EMBL/GenBank/DDBJ whole genome shotgun (WGS) entry which is preliminary data.</text>
</comment>
<dbReference type="InterPro" id="IPR050833">
    <property type="entry name" value="Poly_Biosynth_Transport"/>
</dbReference>
<keyword evidence="5 6" id="KW-0472">Membrane</keyword>
<feature type="transmembrane region" description="Helical" evidence="6">
    <location>
        <begin position="247"/>
        <end position="265"/>
    </location>
</feature>
<keyword evidence="3 6" id="KW-0812">Transmembrane</keyword>
<dbReference type="RefSeq" id="WP_119624616.1">
    <property type="nucleotide sequence ID" value="NZ_JAIBNU010000004.1"/>
</dbReference>
<proteinExistence type="predicted"/>
<evidence type="ECO:0000256" key="1">
    <source>
        <dbReference type="ARBA" id="ARBA00004651"/>
    </source>
</evidence>
<feature type="transmembrane region" description="Helical" evidence="6">
    <location>
        <begin position="109"/>
        <end position="134"/>
    </location>
</feature>
<dbReference type="PANTHER" id="PTHR30250:SF11">
    <property type="entry name" value="O-ANTIGEN TRANSPORTER-RELATED"/>
    <property type="match status" value="1"/>
</dbReference>
<feature type="transmembrane region" description="Helical" evidence="6">
    <location>
        <begin position="38"/>
        <end position="62"/>
    </location>
</feature>
<evidence type="ECO:0000256" key="5">
    <source>
        <dbReference type="ARBA" id="ARBA00023136"/>
    </source>
</evidence>
<feature type="transmembrane region" description="Helical" evidence="6">
    <location>
        <begin position="82"/>
        <end position="103"/>
    </location>
</feature>
<dbReference type="AlphaFoldDB" id="A0A418HLF9"/>
<accession>A0A418HLF9</accession>
<feature type="transmembrane region" description="Helical" evidence="6">
    <location>
        <begin position="141"/>
        <end position="160"/>
    </location>
</feature>
<evidence type="ECO:0000256" key="3">
    <source>
        <dbReference type="ARBA" id="ARBA00022692"/>
    </source>
</evidence>
<sequence length="397" mass="45774">MKFIKDVIFNVLAQAMFIAVQQLILFPVFEKNLGQKEFGWFLLIYGVFNVITVTIATSFTNLYQKKFSTFLNSFKKVNEYYVFYKIMIIYIGIFCIIGIIGALVFKLGFIIYLLLMLLIIFTTSRMFLIVWYRVHKNFTKILLINSVLSLLYAFLYIVNITTITQILLFFVVIEILINGLVYLICKIRIKDLIKSKNLNFAHADLNFLMISGFAGSLLNYVDRFIITALLGASSVTIFYVATLPTKLMLFPFNMLSSVVLSYLASSEKLKRSLKIKILISLPFILLIVFISTYYIGIVLIQFLYKQYLNDITHIYSIVTITFGLICLDSILRSFLLKFYSIGRKTILDVITLIVFVLLSIIFVFYFKSIVSIAVAQLLTYTLKVLVEVIILSRLEVE</sequence>
<feature type="transmembrane region" description="Helical" evidence="6">
    <location>
        <begin position="372"/>
        <end position="391"/>
    </location>
</feature>
<feature type="transmembrane region" description="Helical" evidence="6">
    <location>
        <begin position="314"/>
        <end position="334"/>
    </location>
</feature>
<dbReference type="Proteomes" id="UP000283576">
    <property type="component" value="Unassembled WGS sequence"/>
</dbReference>
<evidence type="ECO:0000313" key="7">
    <source>
        <dbReference type="EMBL" id="RIL41381.1"/>
    </source>
</evidence>
<keyword evidence="4 6" id="KW-1133">Transmembrane helix</keyword>
<evidence type="ECO:0000256" key="4">
    <source>
        <dbReference type="ARBA" id="ARBA00022989"/>
    </source>
</evidence>
<dbReference type="PANTHER" id="PTHR30250">
    <property type="entry name" value="PST FAMILY PREDICTED COLANIC ACID TRANSPORTER"/>
    <property type="match status" value="1"/>
</dbReference>
<name>A0A418HLF9_STAGA</name>
<feature type="transmembrane region" description="Helical" evidence="6">
    <location>
        <begin position="277"/>
        <end position="302"/>
    </location>
</feature>
<dbReference type="EMBL" id="QXRZ01000011">
    <property type="protein sequence ID" value="RIL41381.1"/>
    <property type="molecule type" value="Genomic_DNA"/>
</dbReference>
<protein>
    <submittedName>
        <fullName evidence="7">Uncharacterized protein</fullName>
    </submittedName>
</protein>
<keyword evidence="2" id="KW-1003">Cell membrane</keyword>
<evidence type="ECO:0000256" key="6">
    <source>
        <dbReference type="SAM" id="Phobius"/>
    </source>
</evidence>
<organism evidence="7 8">
    <name type="scientific">Staphylococcus gallinarum</name>
    <dbReference type="NCBI Taxonomy" id="1293"/>
    <lineage>
        <taxon>Bacteria</taxon>
        <taxon>Bacillati</taxon>
        <taxon>Bacillota</taxon>
        <taxon>Bacilli</taxon>
        <taxon>Bacillales</taxon>
        <taxon>Staphylococcaceae</taxon>
        <taxon>Staphylococcus</taxon>
    </lineage>
</organism>
<gene>
    <name evidence="7" type="ORF">BUZ01_12510</name>
</gene>
<feature type="transmembrane region" description="Helical" evidence="6">
    <location>
        <begin position="346"/>
        <end position="366"/>
    </location>
</feature>
<dbReference type="GO" id="GO:0005886">
    <property type="term" value="C:plasma membrane"/>
    <property type="evidence" value="ECO:0007669"/>
    <property type="project" value="UniProtKB-SubCell"/>
</dbReference>